<dbReference type="Proteomes" id="UP000095287">
    <property type="component" value="Unplaced"/>
</dbReference>
<reference evidence="2" key="1">
    <citation type="submission" date="2016-11" db="UniProtKB">
        <authorList>
            <consortium name="WormBaseParasite"/>
        </authorList>
    </citation>
    <scope>IDENTIFICATION</scope>
</reference>
<protein>
    <submittedName>
        <fullName evidence="2">GNAT family N-acetyltransferase</fullName>
    </submittedName>
</protein>
<accession>A0A1I7ZNF0</accession>
<sequence length="76" mass="8647">MPTLKLLHHILSHEAFQAVMWERVSLSTHEPLANIDEAWFKNLMTFYGNQFTCLSVFGDGELLKRGVSSLRVVGDL</sequence>
<keyword evidence="1" id="KW-1185">Reference proteome</keyword>
<proteinExistence type="predicted"/>
<organism evidence="1 2">
    <name type="scientific">Steinernema glaseri</name>
    <dbReference type="NCBI Taxonomy" id="37863"/>
    <lineage>
        <taxon>Eukaryota</taxon>
        <taxon>Metazoa</taxon>
        <taxon>Ecdysozoa</taxon>
        <taxon>Nematoda</taxon>
        <taxon>Chromadorea</taxon>
        <taxon>Rhabditida</taxon>
        <taxon>Tylenchina</taxon>
        <taxon>Panagrolaimomorpha</taxon>
        <taxon>Strongyloidoidea</taxon>
        <taxon>Steinernematidae</taxon>
        <taxon>Steinernema</taxon>
    </lineage>
</organism>
<evidence type="ECO:0000313" key="2">
    <source>
        <dbReference type="WBParaSite" id="L893_g28210.t1"/>
    </source>
</evidence>
<dbReference type="AlphaFoldDB" id="A0A1I7ZNF0"/>
<dbReference type="WBParaSite" id="L893_g28210.t1">
    <property type="protein sequence ID" value="L893_g28210.t1"/>
    <property type="gene ID" value="L893_g28210"/>
</dbReference>
<name>A0A1I7ZNF0_9BILA</name>
<evidence type="ECO:0000313" key="1">
    <source>
        <dbReference type="Proteomes" id="UP000095287"/>
    </source>
</evidence>